<feature type="region of interest" description="Disordered" evidence="1">
    <location>
        <begin position="314"/>
        <end position="364"/>
    </location>
</feature>
<dbReference type="EMBL" id="BAABHM010000011">
    <property type="protein sequence ID" value="GAA4704490.1"/>
    <property type="molecule type" value="Genomic_DNA"/>
</dbReference>
<keyword evidence="3" id="KW-1185">Reference proteome</keyword>
<dbReference type="RefSeq" id="WP_253867937.1">
    <property type="nucleotide sequence ID" value="NZ_BAABHM010000011.1"/>
</dbReference>
<evidence type="ECO:0000313" key="3">
    <source>
        <dbReference type="Proteomes" id="UP001500843"/>
    </source>
</evidence>
<feature type="compositionally biased region" description="Polar residues" evidence="1">
    <location>
        <begin position="319"/>
        <end position="328"/>
    </location>
</feature>
<name>A0ABP8XEF9_9MICO</name>
<dbReference type="Proteomes" id="UP001500843">
    <property type="component" value="Unassembled WGS sequence"/>
</dbReference>
<gene>
    <name evidence="2" type="ORF">GCM10023198_27690</name>
</gene>
<organism evidence="2 3">
    <name type="scientific">Promicromonospora umidemergens</name>
    <dbReference type="NCBI Taxonomy" id="629679"/>
    <lineage>
        <taxon>Bacteria</taxon>
        <taxon>Bacillati</taxon>
        <taxon>Actinomycetota</taxon>
        <taxon>Actinomycetes</taxon>
        <taxon>Micrococcales</taxon>
        <taxon>Promicromonosporaceae</taxon>
        <taxon>Promicromonospora</taxon>
    </lineage>
</organism>
<sequence>MDDLQEELGQYLAHLRSWVGRELTDPDLAVAAFDRDGRTTAHTTVQWNPDLPHHNVANDLAYQVANSLERQDEISRMLVIEYGPPGQGRAAWLANALHGHFPVTPGQIHAQDDTWRTQALTADGWGADHPLPQGVLATDLSELTVTARALDQTLNPTDPLPTPLFDGLEPNRSTSTAHCSPRARTRIALRALKRLSAGRPEDPAQMQVLAHLISSDITVQDAVLMHTVTSRQHHARTQVLVRTFRAAPAPQRPALAITAATAAFLTHWPRRPVLRLLLHAEPFKPLTALVSTAIERQIHPDYLRQIIVRTARRNPKQVDATQTAQRSGRLTKHQRPRRATSIPPRSARADDTTPPGTGPGLPSP</sequence>
<evidence type="ECO:0008006" key="4">
    <source>
        <dbReference type="Google" id="ProtNLM"/>
    </source>
</evidence>
<comment type="caution">
    <text evidence="2">The sequence shown here is derived from an EMBL/GenBank/DDBJ whole genome shotgun (WGS) entry which is preliminary data.</text>
</comment>
<evidence type="ECO:0000256" key="1">
    <source>
        <dbReference type="SAM" id="MobiDB-lite"/>
    </source>
</evidence>
<protein>
    <recommendedName>
        <fullName evidence="4">DUF4192 family protein</fullName>
    </recommendedName>
</protein>
<accession>A0ABP8XEF9</accession>
<proteinExistence type="predicted"/>
<feature type="region of interest" description="Disordered" evidence="1">
    <location>
        <begin position="153"/>
        <end position="178"/>
    </location>
</feature>
<reference evidence="3" key="1">
    <citation type="journal article" date="2019" name="Int. J. Syst. Evol. Microbiol.">
        <title>The Global Catalogue of Microorganisms (GCM) 10K type strain sequencing project: providing services to taxonomists for standard genome sequencing and annotation.</title>
        <authorList>
            <consortium name="The Broad Institute Genomics Platform"/>
            <consortium name="The Broad Institute Genome Sequencing Center for Infectious Disease"/>
            <person name="Wu L."/>
            <person name="Ma J."/>
        </authorList>
    </citation>
    <scope>NUCLEOTIDE SEQUENCE [LARGE SCALE GENOMIC DNA]</scope>
    <source>
        <strain evidence="3">JCM 17975</strain>
    </source>
</reference>
<evidence type="ECO:0000313" key="2">
    <source>
        <dbReference type="EMBL" id="GAA4704490.1"/>
    </source>
</evidence>
<feature type="compositionally biased region" description="Basic residues" evidence="1">
    <location>
        <begin position="329"/>
        <end position="338"/>
    </location>
</feature>